<comment type="caution">
    <text evidence="3">The sequence shown here is derived from an EMBL/GenBank/DDBJ whole genome shotgun (WGS) entry which is preliminary data.</text>
</comment>
<gene>
    <name evidence="3" type="ORF">VVD49_13040</name>
</gene>
<feature type="signal peptide" evidence="2">
    <location>
        <begin position="1"/>
        <end position="30"/>
    </location>
</feature>
<evidence type="ECO:0000256" key="1">
    <source>
        <dbReference type="SAM" id="Coils"/>
    </source>
</evidence>
<organism evidence="3 4">
    <name type="scientific">Uliginosibacterium silvisoli</name>
    <dbReference type="NCBI Taxonomy" id="3114758"/>
    <lineage>
        <taxon>Bacteria</taxon>
        <taxon>Pseudomonadati</taxon>
        <taxon>Pseudomonadota</taxon>
        <taxon>Betaproteobacteria</taxon>
        <taxon>Rhodocyclales</taxon>
        <taxon>Zoogloeaceae</taxon>
        <taxon>Uliginosibacterium</taxon>
    </lineage>
</organism>
<accession>A0ABU6K6N4</accession>
<reference evidence="3 4" key="1">
    <citation type="submission" date="2024-01" db="EMBL/GenBank/DDBJ databases">
        <title>Uliginosibacterium soil sp. nov.</title>
        <authorList>
            <person name="Lv Y."/>
        </authorList>
    </citation>
    <scope>NUCLEOTIDE SEQUENCE [LARGE SCALE GENOMIC DNA]</scope>
    <source>
        <strain evidence="3 4">H3</strain>
    </source>
</reference>
<dbReference type="Proteomes" id="UP001331561">
    <property type="component" value="Unassembled WGS sequence"/>
</dbReference>
<keyword evidence="4" id="KW-1185">Reference proteome</keyword>
<keyword evidence="1" id="KW-0175">Coiled coil</keyword>
<evidence type="ECO:0000313" key="3">
    <source>
        <dbReference type="EMBL" id="MEC5386655.1"/>
    </source>
</evidence>
<name>A0ABU6K6N4_9RHOO</name>
<dbReference type="RefSeq" id="WP_327599614.1">
    <property type="nucleotide sequence ID" value="NZ_JAYXHS010000002.1"/>
</dbReference>
<keyword evidence="2" id="KW-0732">Signal</keyword>
<dbReference type="EMBL" id="JAYXHS010000002">
    <property type="protein sequence ID" value="MEC5386655.1"/>
    <property type="molecule type" value="Genomic_DNA"/>
</dbReference>
<feature type="chain" id="PRO_5046512254" evidence="2">
    <location>
        <begin position="31"/>
        <end position="117"/>
    </location>
</feature>
<protein>
    <submittedName>
        <fullName evidence="3">Uncharacterized protein</fullName>
    </submittedName>
</protein>
<feature type="coiled-coil region" evidence="1">
    <location>
        <begin position="50"/>
        <end position="84"/>
    </location>
</feature>
<sequence>MNPLTRIRMACVAAGLAALTLSTFVFVAKASTDLSQTIKLDKPARLPTKQELLVQQVNDLSDRLAALESKIGQQQKALDKANEQINARPQGYHRAFITLANFNHLPATDGISYWAKD</sequence>
<proteinExistence type="predicted"/>
<evidence type="ECO:0000256" key="2">
    <source>
        <dbReference type="SAM" id="SignalP"/>
    </source>
</evidence>
<evidence type="ECO:0000313" key="4">
    <source>
        <dbReference type="Proteomes" id="UP001331561"/>
    </source>
</evidence>